<feature type="compositionally biased region" description="Acidic residues" evidence="1">
    <location>
        <begin position="139"/>
        <end position="149"/>
    </location>
</feature>
<sequence length="268" mass="29635">MARVLSSRQARVSRLIRVYLWLRKSQIKRRIRKKNKLMRILARAGYTEQEREETHLRDMATDSDSSGPSLSLDLDSDSSNTTTSSDSGGWSDVLGSDWRDSSCSESSEDSSSLSSESDSEYADDEMSDACPVGYLLDDGYSDGSDDSDDSTASSDVSSVPSDNTAGLHDEEYNFGMRRELELRARGGQLDYEHQRAGSLLNFGDVHSLWYKEQSIGGLGTLQIGIETMDMSRGWGANNRSRGKRLQQRISSIESRSVTGTITDLPGII</sequence>
<feature type="compositionally biased region" description="Low complexity" evidence="1">
    <location>
        <begin position="62"/>
        <end position="92"/>
    </location>
</feature>
<name>A0AAD6V8L8_9AGAR</name>
<dbReference type="AlphaFoldDB" id="A0AAD6V8L8"/>
<comment type="caution">
    <text evidence="2">The sequence shown here is derived from an EMBL/GenBank/DDBJ whole genome shotgun (WGS) entry which is preliminary data.</text>
</comment>
<keyword evidence="3" id="KW-1185">Reference proteome</keyword>
<dbReference type="EMBL" id="JARJCW010000042">
    <property type="protein sequence ID" value="KAJ7205817.1"/>
    <property type="molecule type" value="Genomic_DNA"/>
</dbReference>
<evidence type="ECO:0000256" key="1">
    <source>
        <dbReference type="SAM" id="MobiDB-lite"/>
    </source>
</evidence>
<feature type="compositionally biased region" description="Acidic residues" evidence="1">
    <location>
        <begin position="117"/>
        <end position="127"/>
    </location>
</feature>
<accession>A0AAD6V8L8</accession>
<feature type="compositionally biased region" description="Basic and acidic residues" evidence="1">
    <location>
        <begin position="48"/>
        <end position="60"/>
    </location>
</feature>
<reference evidence="2" key="1">
    <citation type="submission" date="2023-03" db="EMBL/GenBank/DDBJ databases">
        <title>Massive genome expansion in bonnet fungi (Mycena s.s.) driven by repeated elements and novel gene families across ecological guilds.</title>
        <authorList>
            <consortium name="Lawrence Berkeley National Laboratory"/>
            <person name="Harder C.B."/>
            <person name="Miyauchi S."/>
            <person name="Viragh M."/>
            <person name="Kuo A."/>
            <person name="Thoen E."/>
            <person name="Andreopoulos B."/>
            <person name="Lu D."/>
            <person name="Skrede I."/>
            <person name="Drula E."/>
            <person name="Henrissat B."/>
            <person name="Morin E."/>
            <person name="Kohler A."/>
            <person name="Barry K."/>
            <person name="LaButti K."/>
            <person name="Morin E."/>
            <person name="Salamov A."/>
            <person name="Lipzen A."/>
            <person name="Mereny Z."/>
            <person name="Hegedus B."/>
            <person name="Baldrian P."/>
            <person name="Stursova M."/>
            <person name="Weitz H."/>
            <person name="Taylor A."/>
            <person name="Grigoriev I.V."/>
            <person name="Nagy L.G."/>
            <person name="Martin F."/>
            <person name="Kauserud H."/>
        </authorList>
    </citation>
    <scope>NUCLEOTIDE SEQUENCE</scope>
    <source>
        <strain evidence="2">9144</strain>
    </source>
</reference>
<gene>
    <name evidence="2" type="ORF">GGX14DRAFT_397512</name>
</gene>
<organism evidence="2 3">
    <name type="scientific">Mycena pura</name>
    <dbReference type="NCBI Taxonomy" id="153505"/>
    <lineage>
        <taxon>Eukaryota</taxon>
        <taxon>Fungi</taxon>
        <taxon>Dikarya</taxon>
        <taxon>Basidiomycota</taxon>
        <taxon>Agaricomycotina</taxon>
        <taxon>Agaricomycetes</taxon>
        <taxon>Agaricomycetidae</taxon>
        <taxon>Agaricales</taxon>
        <taxon>Marasmiineae</taxon>
        <taxon>Mycenaceae</taxon>
        <taxon>Mycena</taxon>
    </lineage>
</organism>
<feature type="region of interest" description="Disordered" evidence="1">
    <location>
        <begin position="48"/>
        <end position="172"/>
    </location>
</feature>
<feature type="compositionally biased region" description="Low complexity" evidence="1">
    <location>
        <begin position="103"/>
        <end position="116"/>
    </location>
</feature>
<protein>
    <submittedName>
        <fullName evidence="2">Uncharacterized protein</fullName>
    </submittedName>
</protein>
<dbReference type="Proteomes" id="UP001219525">
    <property type="component" value="Unassembled WGS sequence"/>
</dbReference>
<evidence type="ECO:0000313" key="3">
    <source>
        <dbReference type="Proteomes" id="UP001219525"/>
    </source>
</evidence>
<feature type="compositionally biased region" description="Low complexity" evidence="1">
    <location>
        <begin position="150"/>
        <end position="162"/>
    </location>
</feature>
<proteinExistence type="predicted"/>
<evidence type="ECO:0000313" key="2">
    <source>
        <dbReference type="EMBL" id="KAJ7205817.1"/>
    </source>
</evidence>